<dbReference type="PANTHER" id="PTHR45528">
    <property type="entry name" value="SENSOR HISTIDINE KINASE CPXA"/>
    <property type="match status" value="1"/>
</dbReference>
<keyword evidence="14" id="KW-0175">Coiled coil</keyword>
<keyword evidence="9" id="KW-0418">Kinase</keyword>
<dbReference type="CDD" id="cd00075">
    <property type="entry name" value="HATPase"/>
    <property type="match status" value="1"/>
</dbReference>
<protein>
    <recommendedName>
        <fullName evidence="3">histidine kinase</fullName>
        <ecNumber evidence="3">2.7.13.3</ecNumber>
    </recommendedName>
</protein>
<dbReference type="GO" id="GO:0005524">
    <property type="term" value="F:ATP binding"/>
    <property type="evidence" value="ECO:0007669"/>
    <property type="project" value="UniProtKB-KW"/>
</dbReference>
<comment type="subcellular location">
    <subcellularLocation>
        <location evidence="2">Cell membrane</location>
        <topology evidence="2">Multi-pass membrane protein</topology>
    </subcellularLocation>
</comment>
<evidence type="ECO:0000256" key="7">
    <source>
        <dbReference type="ARBA" id="ARBA00022692"/>
    </source>
</evidence>
<evidence type="ECO:0000256" key="8">
    <source>
        <dbReference type="ARBA" id="ARBA00022741"/>
    </source>
</evidence>
<evidence type="ECO:0000256" key="15">
    <source>
        <dbReference type="SAM" id="Phobius"/>
    </source>
</evidence>
<evidence type="ECO:0000256" key="10">
    <source>
        <dbReference type="ARBA" id="ARBA00022840"/>
    </source>
</evidence>
<evidence type="ECO:0000259" key="16">
    <source>
        <dbReference type="PROSITE" id="PS50109"/>
    </source>
</evidence>
<keyword evidence="7 15" id="KW-0812">Transmembrane</keyword>
<dbReference type="Proteomes" id="UP000251213">
    <property type="component" value="Unassembled WGS sequence"/>
</dbReference>
<dbReference type="AlphaFoldDB" id="A0A364K4U7"/>
<dbReference type="InterPro" id="IPR050398">
    <property type="entry name" value="HssS/ArlS-like"/>
</dbReference>
<dbReference type="PROSITE" id="PS50109">
    <property type="entry name" value="HIS_KIN"/>
    <property type="match status" value="1"/>
</dbReference>
<feature type="coiled-coil region" evidence="14">
    <location>
        <begin position="326"/>
        <end position="353"/>
    </location>
</feature>
<organism evidence="17 18">
    <name type="scientific">Thermoflavimicrobium daqui</name>
    <dbReference type="NCBI Taxonomy" id="2137476"/>
    <lineage>
        <taxon>Bacteria</taxon>
        <taxon>Bacillati</taxon>
        <taxon>Bacillota</taxon>
        <taxon>Bacilli</taxon>
        <taxon>Bacillales</taxon>
        <taxon>Thermoactinomycetaceae</taxon>
        <taxon>Thermoflavimicrobium</taxon>
    </lineage>
</organism>
<dbReference type="Pfam" id="PF02518">
    <property type="entry name" value="HATPase_c"/>
    <property type="match status" value="1"/>
</dbReference>
<evidence type="ECO:0000313" key="17">
    <source>
        <dbReference type="EMBL" id="RAL24408.1"/>
    </source>
</evidence>
<evidence type="ECO:0000256" key="6">
    <source>
        <dbReference type="ARBA" id="ARBA00022679"/>
    </source>
</evidence>
<keyword evidence="13 15" id="KW-0472">Membrane</keyword>
<dbReference type="SMART" id="SM00388">
    <property type="entry name" value="HisKA"/>
    <property type="match status" value="1"/>
</dbReference>
<dbReference type="SUPFAM" id="SSF47384">
    <property type="entry name" value="Homodimeric domain of signal transducing histidine kinase"/>
    <property type="match status" value="1"/>
</dbReference>
<keyword evidence="12" id="KW-0902">Two-component regulatory system</keyword>
<evidence type="ECO:0000256" key="4">
    <source>
        <dbReference type="ARBA" id="ARBA00022475"/>
    </source>
</evidence>
<dbReference type="InterPro" id="IPR036097">
    <property type="entry name" value="HisK_dim/P_sf"/>
</dbReference>
<dbReference type="OrthoDB" id="368131at2"/>
<reference evidence="17 18" key="1">
    <citation type="submission" date="2018-06" db="EMBL/GenBank/DDBJ databases">
        <title>Thermoflavimicrobium daqus sp. nov., a thermophilic microbe isolated from Moutai-flavour Daqu.</title>
        <authorList>
            <person name="Wang X."/>
            <person name="Zhou H."/>
        </authorList>
    </citation>
    <scope>NUCLEOTIDE SEQUENCE [LARGE SCALE GENOMIC DNA]</scope>
    <source>
        <strain evidence="17 18">FBKL4.011</strain>
    </source>
</reference>
<keyword evidence="10" id="KW-0067">ATP-binding</keyword>
<evidence type="ECO:0000256" key="9">
    <source>
        <dbReference type="ARBA" id="ARBA00022777"/>
    </source>
</evidence>
<dbReference type="PANTHER" id="PTHR45528:SF1">
    <property type="entry name" value="SENSOR HISTIDINE KINASE CPXA"/>
    <property type="match status" value="1"/>
</dbReference>
<dbReference type="SUPFAM" id="SSF55874">
    <property type="entry name" value="ATPase domain of HSP90 chaperone/DNA topoisomerase II/histidine kinase"/>
    <property type="match status" value="1"/>
</dbReference>
<keyword evidence="18" id="KW-1185">Reference proteome</keyword>
<dbReference type="CDD" id="cd00082">
    <property type="entry name" value="HisKA"/>
    <property type="match status" value="1"/>
</dbReference>
<comment type="catalytic activity">
    <reaction evidence="1">
        <text>ATP + protein L-histidine = ADP + protein N-phospho-L-histidine.</text>
        <dbReference type="EC" id="2.7.13.3"/>
    </reaction>
</comment>
<dbReference type="InterPro" id="IPR004358">
    <property type="entry name" value="Sig_transdc_His_kin-like_C"/>
</dbReference>
<evidence type="ECO:0000256" key="14">
    <source>
        <dbReference type="SAM" id="Coils"/>
    </source>
</evidence>
<dbReference type="SMART" id="SM00387">
    <property type="entry name" value="HATPase_c"/>
    <property type="match status" value="1"/>
</dbReference>
<keyword evidence="11 15" id="KW-1133">Transmembrane helix</keyword>
<evidence type="ECO:0000256" key="5">
    <source>
        <dbReference type="ARBA" id="ARBA00022553"/>
    </source>
</evidence>
<evidence type="ECO:0000256" key="13">
    <source>
        <dbReference type="ARBA" id="ARBA00023136"/>
    </source>
</evidence>
<evidence type="ECO:0000256" key="12">
    <source>
        <dbReference type="ARBA" id="ARBA00023012"/>
    </source>
</evidence>
<feature type="transmembrane region" description="Helical" evidence="15">
    <location>
        <begin position="12"/>
        <end position="37"/>
    </location>
</feature>
<reference evidence="17 18" key="2">
    <citation type="submission" date="2018-06" db="EMBL/GenBank/DDBJ databases">
        <authorList>
            <person name="Zhirakovskaya E."/>
        </authorList>
    </citation>
    <scope>NUCLEOTIDE SEQUENCE [LARGE SCALE GENOMIC DNA]</scope>
    <source>
        <strain evidence="17 18">FBKL4.011</strain>
    </source>
</reference>
<keyword evidence="6" id="KW-0808">Transferase</keyword>
<gene>
    <name evidence="17" type="ORF">DL897_08770</name>
</gene>
<accession>A0A364K4U7</accession>
<dbReference type="RefSeq" id="WP_113658778.1">
    <property type="nucleotide sequence ID" value="NZ_KZ845666.1"/>
</dbReference>
<sequence>MKLEARLSLRFLIGMIVILVIVIGVLFISAGLIQYFYMDQATKKESTSLSKQLDQDIKRIKSQTVLVGNTIHLTRGTANWLRKEEYTLQIINNQGKVIYSFQPLDQMSKHYTAGDLLTLREQSKKRGIYISIWSDQVSKNRLIWILAKHDKNHPAYLLHKLVEKVKWKGNQLTLPPNPLKDLVKQSGWLQVFDEEGKVIYRYQGPQAKWMNLSLGDLTHQLLYENLIYLEEKHGQQSYTWVLQPDKHKEIENSKNDPFHFVSAMFIACIVLIVLIYLFAKNLSRPIWFVMDWIQQLAKGHYQIPEPLTSGSGKKKNQIFHEVFQSLTFLSESLSDLEEERKRLEQAREEWLAGVSHDLKSPLSSIQGYADLYTSKKYQWTREEINEYLELVKQKTERVYQLIDDLNITFRLNNHALPLQQTPVNVAKLLESIVFDTMKNKGAHITLKSISSYTIMYLLDEQWFHRAIQNLIENAVVHNPPETNIEVNLMMIQGEGGALGFRITIRDDGKGISPDILSRLFERYVHGSKSRHSSGLGMSIAKQLIEIQGGRIEVRSEVGIGTEFEVTFQPVIEKVTNIETS</sequence>
<proteinExistence type="predicted"/>
<keyword evidence="8" id="KW-0547">Nucleotide-binding</keyword>
<evidence type="ECO:0000256" key="3">
    <source>
        <dbReference type="ARBA" id="ARBA00012438"/>
    </source>
</evidence>
<feature type="domain" description="Histidine kinase" evidence="16">
    <location>
        <begin position="353"/>
        <end position="571"/>
    </location>
</feature>
<keyword evidence="5" id="KW-0597">Phosphoprotein</keyword>
<dbReference type="Gene3D" id="1.10.287.130">
    <property type="match status" value="1"/>
</dbReference>
<keyword evidence="4" id="KW-1003">Cell membrane</keyword>
<evidence type="ECO:0000256" key="2">
    <source>
        <dbReference type="ARBA" id="ARBA00004651"/>
    </source>
</evidence>
<dbReference type="GO" id="GO:0000155">
    <property type="term" value="F:phosphorelay sensor kinase activity"/>
    <property type="evidence" value="ECO:0007669"/>
    <property type="project" value="InterPro"/>
</dbReference>
<comment type="caution">
    <text evidence="17">The sequence shown here is derived from an EMBL/GenBank/DDBJ whole genome shotgun (WGS) entry which is preliminary data.</text>
</comment>
<dbReference type="EMBL" id="QJKK01000004">
    <property type="protein sequence ID" value="RAL24408.1"/>
    <property type="molecule type" value="Genomic_DNA"/>
</dbReference>
<dbReference type="InterPro" id="IPR005467">
    <property type="entry name" value="His_kinase_dom"/>
</dbReference>
<evidence type="ECO:0000256" key="11">
    <source>
        <dbReference type="ARBA" id="ARBA00022989"/>
    </source>
</evidence>
<dbReference type="GO" id="GO:0005886">
    <property type="term" value="C:plasma membrane"/>
    <property type="evidence" value="ECO:0007669"/>
    <property type="project" value="UniProtKB-SubCell"/>
</dbReference>
<dbReference type="InterPro" id="IPR003594">
    <property type="entry name" value="HATPase_dom"/>
</dbReference>
<dbReference type="InterPro" id="IPR003661">
    <property type="entry name" value="HisK_dim/P_dom"/>
</dbReference>
<dbReference type="EC" id="2.7.13.3" evidence="3"/>
<dbReference type="Gene3D" id="3.30.565.10">
    <property type="entry name" value="Histidine kinase-like ATPase, C-terminal domain"/>
    <property type="match status" value="1"/>
</dbReference>
<dbReference type="InterPro" id="IPR036890">
    <property type="entry name" value="HATPase_C_sf"/>
</dbReference>
<evidence type="ECO:0000313" key="18">
    <source>
        <dbReference type="Proteomes" id="UP000251213"/>
    </source>
</evidence>
<name>A0A364K4U7_9BACL</name>
<dbReference type="Pfam" id="PF00512">
    <property type="entry name" value="HisKA"/>
    <property type="match status" value="1"/>
</dbReference>
<evidence type="ECO:0000256" key="1">
    <source>
        <dbReference type="ARBA" id="ARBA00000085"/>
    </source>
</evidence>
<feature type="transmembrane region" description="Helical" evidence="15">
    <location>
        <begin position="258"/>
        <end position="279"/>
    </location>
</feature>
<dbReference type="PRINTS" id="PR00344">
    <property type="entry name" value="BCTRLSENSOR"/>
</dbReference>